<evidence type="ECO:0000313" key="2">
    <source>
        <dbReference type="Proteomes" id="UP000760860"/>
    </source>
</evidence>
<gene>
    <name evidence="1" type="ORF">PC129_g17511</name>
</gene>
<dbReference type="Proteomes" id="UP000760860">
    <property type="component" value="Unassembled WGS sequence"/>
</dbReference>
<dbReference type="EMBL" id="RCMV01000946">
    <property type="protein sequence ID" value="KAG3211514.1"/>
    <property type="molecule type" value="Genomic_DNA"/>
</dbReference>
<comment type="caution">
    <text evidence="1">The sequence shown here is derived from an EMBL/GenBank/DDBJ whole genome shotgun (WGS) entry which is preliminary data.</text>
</comment>
<dbReference type="Gene3D" id="2.60.120.330">
    <property type="entry name" value="B-lactam Antibiotic, Isopenicillin N Synthase, Chain"/>
    <property type="match status" value="1"/>
</dbReference>
<dbReference type="SUPFAM" id="SSF51197">
    <property type="entry name" value="Clavaminate synthase-like"/>
    <property type="match status" value="1"/>
</dbReference>
<reference evidence="1" key="1">
    <citation type="submission" date="2018-05" db="EMBL/GenBank/DDBJ databases">
        <title>Effector identification in a new, highly contiguous assembly of the strawberry crown rot pathogen Phytophthora cactorum.</title>
        <authorList>
            <person name="Armitage A.D."/>
            <person name="Nellist C.F."/>
            <person name="Bates H."/>
            <person name="Vickerstaff R.J."/>
            <person name="Harrison R.J."/>
        </authorList>
    </citation>
    <scope>NUCLEOTIDE SEQUENCE</scope>
    <source>
        <strain evidence="1">P421</strain>
    </source>
</reference>
<evidence type="ECO:0000313" key="1">
    <source>
        <dbReference type="EMBL" id="KAG3211514.1"/>
    </source>
</evidence>
<name>A0A8T1HG92_9STRA</name>
<organism evidence="1 2">
    <name type="scientific">Phytophthora cactorum</name>
    <dbReference type="NCBI Taxonomy" id="29920"/>
    <lineage>
        <taxon>Eukaryota</taxon>
        <taxon>Sar</taxon>
        <taxon>Stramenopiles</taxon>
        <taxon>Oomycota</taxon>
        <taxon>Peronosporomycetes</taxon>
        <taxon>Peronosporales</taxon>
        <taxon>Peronosporaceae</taxon>
        <taxon>Phytophthora</taxon>
    </lineage>
</organism>
<dbReference type="InterPro" id="IPR027443">
    <property type="entry name" value="IPNS-like_sf"/>
</dbReference>
<sequence length="99" mass="11387">MKCITRRTPTNLRGYVEHELTKNKTDCKKCFDFAGTNEEGPANDKHLRLGNNENQWLSEETLPGFHNEMATYFGKMEFIARRLLHRVGRGTQPSTGTRS</sequence>
<proteinExistence type="predicted"/>
<accession>A0A8T1HG92</accession>
<protein>
    <submittedName>
        <fullName evidence="1">Uncharacterized protein</fullName>
    </submittedName>
</protein>
<dbReference type="AlphaFoldDB" id="A0A8T1HG92"/>